<dbReference type="InterPro" id="IPR001279">
    <property type="entry name" value="Metallo-B-lactamas"/>
</dbReference>
<sequence>MAPLSRNTISITHITTATTIISINGINLLTDPVFGPPSEHTNLRVFETLPEEIKSQMDEPPPGPHLTYVDGPALQLQELPPIDAILLSHEDHIDNLDPEGRKLLDGRRVFTTQDGARNLAPRPGVVALKSWATTEAFIGGTKFKITGTPCQHVPGGEVTGFVLETESFGIHSSELPNAIWISGDPVYFDELVEIGKKWHIQVAQVHLGDAHVPLPTGPLRITTNGKSAIELVRRIDAEAMVPVHYESWEHFTEFGSDLKKVVKEEGFEDRLRWLDPGVQTLVAEF</sequence>
<dbReference type="Pfam" id="PF12706">
    <property type="entry name" value="Lactamase_B_2"/>
    <property type="match status" value="1"/>
</dbReference>
<proteinExistence type="predicted"/>
<organism evidence="3 4">
    <name type="scientific">Didymella heteroderae</name>
    <dbReference type="NCBI Taxonomy" id="1769908"/>
    <lineage>
        <taxon>Eukaryota</taxon>
        <taxon>Fungi</taxon>
        <taxon>Dikarya</taxon>
        <taxon>Ascomycota</taxon>
        <taxon>Pezizomycotina</taxon>
        <taxon>Dothideomycetes</taxon>
        <taxon>Pleosporomycetidae</taxon>
        <taxon>Pleosporales</taxon>
        <taxon>Pleosporineae</taxon>
        <taxon>Didymellaceae</taxon>
        <taxon>Didymella</taxon>
    </lineage>
</organism>
<dbReference type="SUPFAM" id="SSF56281">
    <property type="entry name" value="Metallo-hydrolase/oxidoreductase"/>
    <property type="match status" value="1"/>
</dbReference>
<dbReference type="GO" id="GO:0016787">
    <property type="term" value="F:hydrolase activity"/>
    <property type="evidence" value="ECO:0007669"/>
    <property type="project" value="UniProtKB-KW"/>
</dbReference>
<evidence type="ECO:0000313" key="4">
    <source>
        <dbReference type="Proteomes" id="UP000758155"/>
    </source>
</evidence>
<keyword evidence="1" id="KW-0378">Hydrolase</keyword>
<protein>
    <recommendedName>
        <fullName evidence="2">Metallo-beta-lactamase domain-containing protein</fullName>
    </recommendedName>
</protein>
<keyword evidence="4" id="KW-1185">Reference proteome</keyword>
<dbReference type="OrthoDB" id="332863at2759"/>
<dbReference type="PANTHER" id="PTHR43546">
    <property type="entry name" value="UPF0173 METAL-DEPENDENT HYDROLASE MJ1163-RELATED"/>
    <property type="match status" value="1"/>
</dbReference>
<dbReference type="InterPro" id="IPR050114">
    <property type="entry name" value="UPF0173_UPF0282_UlaG_hydrolase"/>
</dbReference>
<evidence type="ECO:0000256" key="1">
    <source>
        <dbReference type="ARBA" id="ARBA00022801"/>
    </source>
</evidence>
<dbReference type="Proteomes" id="UP000758155">
    <property type="component" value="Unassembled WGS sequence"/>
</dbReference>
<dbReference type="AlphaFoldDB" id="A0A9P4WWP0"/>
<evidence type="ECO:0000313" key="3">
    <source>
        <dbReference type="EMBL" id="KAF3043990.1"/>
    </source>
</evidence>
<gene>
    <name evidence="3" type="ORF">E8E12_004795</name>
</gene>
<evidence type="ECO:0000259" key="2">
    <source>
        <dbReference type="Pfam" id="PF12706"/>
    </source>
</evidence>
<feature type="domain" description="Metallo-beta-lactamase" evidence="2">
    <location>
        <begin position="72"/>
        <end position="245"/>
    </location>
</feature>
<dbReference type="InterPro" id="IPR036866">
    <property type="entry name" value="RibonucZ/Hydroxyglut_hydro"/>
</dbReference>
<dbReference type="EMBL" id="SWKV01000010">
    <property type="protein sequence ID" value="KAF3043990.1"/>
    <property type="molecule type" value="Genomic_DNA"/>
</dbReference>
<dbReference type="Gene3D" id="3.60.15.10">
    <property type="entry name" value="Ribonuclease Z/Hydroxyacylglutathione hydrolase-like"/>
    <property type="match status" value="1"/>
</dbReference>
<comment type="caution">
    <text evidence="3">The sequence shown here is derived from an EMBL/GenBank/DDBJ whole genome shotgun (WGS) entry which is preliminary data.</text>
</comment>
<name>A0A9P4WWP0_9PLEO</name>
<accession>A0A9P4WWP0</accession>
<dbReference type="PANTHER" id="PTHR43546:SF9">
    <property type="entry name" value="L-ASCORBATE-6-PHOSPHATE LACTONASE ULAG-RELATED"/>
    <property type="match status" value="1"/>
</dbReference>
<reference evidence="3" key="1">
    <citation type="submission" date="2019-04" db="EMBL/GenBank/DDBJ databases">
        <title>Sequencing of skin fungus with MAO and IRED activity.</title>
        <authorList>
            <person name="Marsaioli A.J."/>
            <person name="Bonatto J.M.C."/>
            <person name="Reis Junior O."/>
        </authorList>
    </citation>
    <scope>NUCLEOTIDE SEQUENCE</scope>
    <source>
        <strain evidence="3">28M1</strain>
    </source>
</reference>